<dbReference type="InterPro" id="IPR007627">
    <property type="entry name" value="RNA_pol_sigma70_r2"/>
</dbReference>
<evidence type="ECO:0000256" key="4">
    <source>
        <dbReference type="ARBA" id="ARBA00023163"/>
    </source>
</evidence>
<evidence type="ECO:0000313" key="8">
    <source>
        <dbReference type="Proteomes" id="UP001176021"/>
    </source>
</evidence>
<organism evidence="7 8">
    <name type="scientific">Desulfosporosinus nitroreducens</name>
    <dbReference type="NCBI Taxonomy" id="2018668"/>
    <lineage>
        <taxon>Bacteria</taxon>
        <taxon>Bacillati</taxon>
        <taxon>Bacillota</taxon>
        <taxon>Clostridia</taxon>
        <taxon>Eubacteriales</taxon>
        <taxon>Desulfitobacteriaceae</taxon>
        <taxon>Desulfosporosinus</taxon>
    </lineage>
</organism>
<feature type="domain" description="RNA polymerase sigma-70 region 2" evidence="5">
    <location>
        <begin position="21"/>
        <end position="88"/>
    </location>
</feature>
<proteinExistence type="inferred from homology"/>
<evidence type="ECO:0000256" key="2">
    <source>
        <dbReference type="ARBA" id="ARBA00023015"/>
    </source>
</evidence>
<dbReference type="InterPro" id="IPR013324">
    <property type="entry name" value="RNA_pol_sigma_r3/r4-like"/>
</dbReference>
<dbReference type="Pfam" id="PF08281">
    <property type="entry name" value="Sigma70_r4_2"/>
    <property type="match status" value="1"/>
</dbReference>
<gene>
    <name evidence="7" type="ORF">M8H41_13570</name>
</gene>
<keyword evidence="4" id="KW-0804">Transcription</keyword>
<comment type="similarity">
    <text evidence="1">Belongs to the sigma-70 factor family. ECF subfamily.</text>
</comment>
<dbReference type="PANTHER" id="PTHR43133">
    <property type="entry name" value="RNA POLYMERASE ECF-TYPE SIGMA FACTO"/>
    <property type="match status" value="1"/>
</dbReference>
<dbReference type="PANTHER" id="PTHR43133:SF46">
    <property type="entry name" value="RNA POLYMERASE SIGMA-70 FACTOR ECF SUBFAMILY"/>
    <property type="match status" value="1"/>
</dbReference>
<evidence type="ECO:0000259" key="5">
    <source>
        <dbReference type="Pfam" id="PF04542"/>
    </source>
</evidence>
<dbReference type="Gene3D" id="1.10.1740.10">
    <property type="match status" value="1"/>
</dbReference>
<dbReference type="RefSeq" id="WP_302049029.1">
    <property type="nucleotide sequence ID" value="NZ_JAMJEV010000010.1"/>
</dbReference>
<name>A0ABT8QTB3_9FIRM</name>
<keyword evidence="8" id="KW-1185">Reference proteome</keyword>
<evidence type="ECO:0000256" key="1">
    <source>
        <dbReference type="ARBA" id="ARBA00010641"/>
    </source>
</evidence>
<feature type="domain" description="RNA polymerase sigma factor 70 region 4 type 2" evidence="6">
    <location>
        <begin position="127"/>
        <end position="175"/>
    </location>
</feature>
<dbReference type="Proteomes" id="UP001176021">
    <property type="component" value="Unassembled WGS sequence"/>
</dbReference>
<dbReference type="InterPro" id="IPR036388">
    <property type="entry name" value="WH-like_DNA-bd_sf"/>
</dbReference>
<reference evidence="7" key="1">
    <citation type="submission" date="2022-05" db="EMBL/GenBank/DDBJ databases">
        <title>Expanded diversity of anoxic marine methylotrophy in a Black Sea sulfate reducing microorganism.</title>
        <authorList>
            <person name="Fischer P.Q."/>
            <person name="Stams A.J.M."/>
            <person name="Villanueva L."/>
            <person name="Sousa D.Z."/>
        </authorList>
    </citation>
    <scope>NUCLEOTIDE SEQUENCE</scope>
    <source>
        <strain evidence="7">P130</strain>
    </source>
</reference>
<keyword evidence="2" id="KW-0805">Transcription regulation</keyword>
<dbReference type="InterPro" id="IPR014284">
    <property type="entry name" value="RNA_pol_sigma-70_dom"/>
</dbReference>
<evidence type="ECO:0000259" key="6">
    <source>
        <dbReference type="Pfam" id="PF08281"/>
    </source>
</evidence>
<dbReference type="Pfam" id="PF04542">
    <property type="entry name" value="Sigma70_r2"/>
    <property type="match status" value="1"/>
</dbReference>
<dbReference type="Gene3D" id="1.10.10.10">
    <property type="entry name" value="Winged helix-like DNA-binding domain superfamily/Winged helix DNA-binding domain"/>
    <property type="match status" value="1"/>
</dbReference>
<dbReference type="InterPro" id="IPR013325">
    <property type="entry name" value="RNA_pol_sigma_r2"/>
</dbReference>
<protein>
    <submittedName>
        <fullName evidence="7">Sigma-70 family RNA polymerase sigma factor</fullName>
    </submittedName>
</protein>
<comment type="caution">
    <text evidence="7">The sequence shown here is derived from an EMBL/GenBank/DDBJ whole genome shotgun (WGS) entry which is preliminary data.</text>
</comment>
<dbReference type="InterPro" id="IPR039425">
    <property type="entry name" value="RNA_pol_sigma-70-like"/>
</dbReference>
<dbReference type="NCBIfam" id="TIGR02937">
    <property type="entry name" value="sigma70-ECF"/>
    <property type="match status" value="1"/>
</dbReference>
<dbReference type="EMBL" id="JAMJEV010000010">
    <property type="protein sequence ID" value="MDO0823875.1"/>
    <property type="molecule type" value="Genomic_DNA"/>
</dbReference>
<evidence type="ECO:0000256" key="3">
    <source>
        <dbReference type="ARBA" id="ARBA00023082"/>
    </source>
</evidence>
<dbReference type="InterPro" id="IPR013249">
    <property type="entry name" value="RNA_pol_sigma70_r4_t2"/>
</dbReference>
<dbReference type="SUPFAM" id="SSF88946">
    <property type="entry name" value="Sigma2 domain of RNA polymerase sigma factors"/>
    <property type="match status" value="1"/>
</dbReference>
<accession>A0ABT8QTB3</accession>
<dbReference type="SUPFAM" id="SSF88659">
    <property type="entry name" value="Sigma3 and sigma4 domains of RNA polymerase sigma factors"/>
    <property type="match status" value="1"/>
</dbReference>
<keyword evidence="3" id="KW-0731">Sigma factor</keyword>
<evidence type="ECO:0000313" key="7">
    <source>
        <dbReference type="EMBL" id="MDO0823875.1"/>
    </source>
</evidence>
<sequence>MVMMIIATLADDSDKVFMLNLYKDYYGLVRKIVYNITHDAENIEDLVNDTFLKLLAKISLLRTFESCKTAAYVVYTSRSVAINFIKHRDVANKHVYYGGEKDLREALVVLEETIEERIIHQDEIKEMGNIILRLPQKQKELLYFKYFLEMDNAQLAEVLGIAQASVREYLTRARRNAKKLMDKEMANNHGLQQPPANP</sequence>